<keyword evidence="2" id="KW-0540">Nuclease</keyword>
<reference evidence="4" key="1">
    <citation type="journal article" date="2023" name="Mol. Biol. Evol.">
        <title>Third-Generation Sequencing Reveals the Adaptive Role of the Epigenome in Three Deep-Sea Polychaetes.</title>
        <authorList>
            <person name="Perez M."/>
            <person name="Aroh O."/>
            <person name="Sun Y."/>
            <person name="Lan Y."/>
            <person name="Juniper S.K."/>
            <person name="Young C.R."/>
            <person name="Angers B."/>
            <person name="Qian P.Y."/>
        </authorList>
    </citation>
    <scope>NUCLEOTIDE SEQUENCE</scope>
    <source>
        <strain evidence="4">R07B-5</strain>
    </source>
</reference>
<dbReference type="GO" id="GO:0005829">
    <property type="term" value="C:cytosol"/>
    <property type="evidence" value="ECO:0007669"/>
    <property type="project" value="TreeGrafter"/>
</dbReference>
<evidence type="ECO:0000313" key="5">
    <source>
        <dbReference type="Proteomes" id="UP001209878"/>
    </source>
</evidence>
<dbReference type="Proteomes" id="UP001209878">
    <property type="component" value="Unassembled WGS sequence"/>
</dbReference>
<keyword evidence="2" id="KW-0694">RNA-binding</keyword>
<evidence type="ECO:0000259" key="3">
    <source>
        <dbReference type="Pfam" id="PF08652"/>
    </source>
</evidence>
<dbReference type="GO" id="GO:0004518">
    <property type="term" value="F:nuclease activity"/>
    <property type="evidence" value="ECO:0007669"/>
    <property type="project" value="UniProtKB-KW"/>
</dbReference>
<dbReference type="GO" id="GO:0110155">
    <property type="term" value="P:NAD-cap decapping"/>
    <property type="evidence" value="ECO:0007669"/>
    <property type="project" value="TreeGrafter"/>
</dbReference>
<sequence>MKRSFDNIYEPYISQAKQPCRTERRGFQIYPVNKFKSTFPYFREPKEVGSFSHDYERNFQHDRHQLMFYVPPEDIDDVSFDLRDGYETFIKKDDSVKDKLDDMLKWILLNKNTFLIQNQTKQQQGHDCLSSLNTDFVCWRGLLTKLLCTPYESRDGWQIAVTRHNDTFYLCEFETEERVQQKQRETAKQQEMSYWGFKFEQYLTAKKPEELPSTDRPVNNKSAFCSVVRGRLHRHSLVFGGEVDCCQTCNGETKYVELKTSRDMYHVNQKRNFKRFKLIKWWAQSFLIGVPKIVCGFRDDDGIVHRLEEFKTQDIPRYCQDIDNCWNPSICFNFCDQFLQHIKDTVTTNDPKVSYVFTWHPRHEITYKIYGPDSEYAFLPAWYYNPQPASTDTVTSSSA</sequence>
<dbReference type="EMBL" id="JAODUO010000241">
    <property type="protein sequence ID" value="KAK2185285.1"/>
    <property type="molecule type" value="Genomic_DNA"/>
</dbReference>
<protein>
    <recommendedName>
        <fullName evidence="2">Decapping nuclease</fullName>
        <ecNumber evidence="2">3.6.1.-</ecNumber>
    </recommendedName>
</protein>
<dbReference type="Pfam" id="PF08652">
    <property type="entry name" value="RAI1"/>
    <property type="match status" value="1"/>
</dbReference>
<dbReference type="EC" id="3.6.1.-" evidence="2"/>
<comment type="function">
    <text evidence="2">Decapping enzyme for NAD-capped RNAs: specifically hydrolyzes the nicotinamide adenine dinucleotide (NAD) cap from a subset of RNAs by removing the entire NAD moiety from the 5'-end of an NAD-capped RNA.</text>
</comment>
<dbReference type="GO" id="GO:0000956">
    <property type="term" value="P:nuclear-transcribed mRNA catabolic process"/>
    <property type="evidence" value="ECO:0007669"/>
    <property type="project" value="TreeGrafter"/>
</dbReference>
<keyword evidence="2" id="KW-0547">Nucleotide-binding</keyword>
<keyword evidence="2" id="KW-0479">Metal-binding</keyword>
<keyword evidence="2" id="KW-0378">Hydrolase</keyword>
<dbReference type="InterPro" id="IPR013961">
    <property type="entry name" value="RAI1"/>
</dbReference>
<dbReference type="PANTHER" id="PTHR12395:SF9">
    <property type="entry name" value="DECAPPING AND EXORIBONUCLEASE PROTEIN"/>
    <property type="match status" value="1"/>
</dbReference>
<gene>
    <name evidence="4" type="ORF">NP493_241g06022</name>
</gene>
<accession>A0AAD9UDH0</accession>
<dbReference type="GO" id="GO:0046872">
    <property type="term" value="F:metal ion binding"/>
    <property type="evidence" value="ECO:0007669"/>
    <property type="project" value="UniProtKB-KW"/>
</dbReference>
<evidence type="ECO:0000256" key="1">
    <source>
        <dbReference type="ARBA" id="ARBA00006562"/>
    </source>
</evidence>
<keyword evidence="2" id="KW-0539">Nucleus</keyword>
<comment type="similarity">
    <text evidence="1 2">Belongs to the DXO/Dom3Z family.</text>
</comment>
<dbReference type="AlphaFoldDB" id="A0AAD9UDH0"/>
<dbReference type="InterPro" id="IPR039039">
    <property type="entry name" value="RAI1-like_fam"/>
</dbReference>
<comment type="caution">
    <text evidence="4">The sequence shown here is derived from an EMBL/GenBank/DDBJ whole genome shotgun (WGS) entry which is preliminary data.</text>
</comment>
<evidence type="ECO:0000256" key="2">
    <source>
        <dbReference type="RuleBase" id="RU367113"/>
    </source>
</evidence>
<dbReference type="GO" id="GO:0005634">
    <property type="term" value="C:nucleus"/>
    <property type="evidence" value="ECO:0007669"/>
    <property type="project" value="UniProtKB-SubCell"/>
</dbReference>
<feature type="domain" description="RAI1-like" evidence="3">
    <location>
        <begin position="43"/>
        <end position="383"/>
    </location>
</feature>
<name>A0AAD9UDH0_RIDPI</name>
<evidence type="ECO:0000313" key="4">
    <source>
        <dbReference type="EMBL" id="KAK2185285.1"/>
    </source>
</evidence>
<comment type="subcellular location">
    <subcellularLocation>
        <location evidence="2">Nucleus</location>
    </subcellularLocation>
</comment>
<dbReference type="GO" id="GO:0003723">
    <property type="term" value="F:RNA binding"/>
    <property type="evidence" value="ECO:0007669"/>
    <property type="project" value="UniProtKB-KW"/>
</dbReference>
<dbReference type="PANTHER" id="PTHR12395">
    <property type="entry name" value="DOM-3 RELATED"/>
    <property type="match status" value="1"/>
</dbReference>
<dbReference type="GO" id="GO:0000166">
    <property type="term" value="F:nucleotide binding"/>
    <property type="evidence" value="ECO:0007669"/>
    <property type="project" value="UniProtKB-KW"/>
</dbReference>
<organism evidence="4 5">
    <name type="scientific">Ridgeia piscesae</name>
    <name type="common">Tubeworm</name>
    <dbReference type="NCBI Taxonomy" id="27915"/>
    <lineage>
        <taxon>Eukaryota</taxon>
        <taxon>Metazoa</taxon>
        <taxon>Spiralia</taxon>
        <taxon>Lophotrochozoa</taxon>
        <taxon>Annelida</taxon>
        <taxon>Polychaeta</taxon>
        <taxon>Sedentaria</taxon>
        <taxon>Canalipalpata</taxon>
        <taxon>Sabellida</taxon>
        <taxon>Siboglinidae</taxon>
        <taxon>Ridgeia</taxon>
    </lineage>
</organism>
<dbReference type="GO" id="GO:0034353">
    <property type="term" value="F:mRNA 5'-diphosphatase activity"/>
    <property type="evidence" value="ECO:0007669"/>
    <property type="project" value="TreeGrafter"/>
</dbReference>
<keyword evidence="5" id="KW-1185">Reference proteome</keyword>
<proteinExistence type="inferred from homology"/>
<comment type="cofactor">
    <cofactor evidence="2">
        <name>a divalent metal cation</name>
        <dbReference type="ChEBI" id="CHEBI:60240"/>
    </cofactor>
</comment>